<evidence type="ECO:0000313" key="2">
    <source>
        <dbReference type="EMBL" id="VFJ96185.1"/>
    </source>
</evidence>
<organism evidence="4">
    <name type="scientific">Candidatus Kentrum eta</name>
    <dbReference type="NCBI Taxonomy" id="2126337"/>
    <lineage>
        <taxon>Bacteria</taxon>
        <taxon>Pseudomonadati</taxon>
        <taxon>Pseudomonadota</taxon>
        <taxon>Gammaproteobacteria</taxon>
        <taxon>Candidatus Kentrum</taxon>
    </lineage>
</organism>
<dbReference type="EMBL" id="CAADFG010000100">
    <property type="protein sequence ID" value="VFJ96185.1"/>
    <property type="molecule type" value="Genomic_DNA"/>
</dbReference>
<feature type="region of interest" description="Disordered" evidence="1">
    <location>
        <begin position="71"/>
        <end position="98"/>
    </location>
</feature>
<sequence length="114" mass="12270">MPRGDARTWGLKVLKELGERRIDKEGQVLRAVLRSRVAQCKVCKDLRDACGEEQVASDACAGWRMALERGDCRKDAPPENGKKDPDATAGIGLAPNGSLLPLSLALPDPFGLSD</sequence>
<dbReference type="AlphaFoldDB" id="A0A450VD00"/>
<feature type="compositionally biased region" description="Basic and acidic residues" evidence="1">
    <location>
        <begin position="71"/>
        <end position="86"/>
    </location>
</feature>
<reference evidence="4" key="1">
    <citation type="submission" date="2019-02" db="EMBL/GenBank/DDBJ databases">
        <authorList>
            <person name="Gruber-Vodicka R. H."/>
            <person name="Seah K. B. B."/>
        </authorList>
    </citation>
    <scope>NUCLEOTIDE SEQUENCE</scope>
    <source>
        <strain evidence="4">BECK_SA2B12</strain>
        <strain evidence="2">BECK_SA2B15</strain>
        <strain evidence="3">BECK_SA2B20</strain>
    </source>
</reference>
<accession>A0A450VD00</accession>
<evidence type="ECO:0000256" key="1">
    <source>
        <dbReference type="SAM" id="MobiDB-lite"/>
    </source>
</evidence>
<dbReference type="EMBL" id="CAADFJ010000098">
    <property type="protein sequence ID" value="VFK02655.1"/>
    <property type="molecule type" value="Genomic_DNA"/>
</dbReference>
<evidence type="ECO:0000313" key="3">
    <source>
        <dbReference type="EMBL" id="VFJ96979.1"/>
    </source>
</evidence>
<name>A0A450VD00_9GAMM</name>
<evidence type="ECO:0000313" key="4">
    <source>
        <dbReference type="EMBL" id="VFK02655.1"/>
    </source>
</evidence>
<gene>
    <name evidence="2" type="ORF">BECKH772A_GA0070896_101004</name>
    <name evidence="3" type="ORF">BECKH772B_GA0070898_101024</name>
    <name evidence="4" type="ORF">BECKH772C_GA0070978_100984</name>
</gene>
<protein>
    <submittedName>
        <fullName evidence="4">Uncharacterized protein</fullName>
    </submittedName>
</protein>
<proteinExistence type="predicted"/>
<dbReference type="EMBL" id="CAADFI010000102">
    <property type="protein sequence ID" value="VFJ96979.1"/>
    <property type="molecule type" value="Genomic_DNA"/>
</dbReference>